<feature type="domain" description="DNA polymerase Y-family little finger" evidence="3">
    <location>
        <begin position="239"/>
        <end position="347"/>
    </location>
</feature>
<keyword evidence="1" id="KW-0227">DNA damage</keyword>
<dbReference type="CDD" id="cd03468">
    <property type="entry name" value="PolY_like"/>
    <property type="match status" value="1"/>
</dbReference>
<dbReference type="GO" id="GO:0006281">
    <property type="term" value="P:DNA repair"/>
    <property type="evidence" value="ECO:0007669"/>
    <property type="project" value="InterPro"/>
</dbReference>
<feature type="region of interest" description="Disordered" evidence="2">
    <location>
        <begin position="388"/>
        <end position="427"/>
    </location>
</feature>
<dbReference type="EMBL" id="BMIQ01000004">
    <property type="protein sequence ID" value="GGE07892.1"/>
    <property type="molecule type" value="Genomic_DNA"/>
</dbReference>
<feature type="compositionally biased region" description="Basic and acidic residues" evidence="2">
    <location>
        <begin position="403"/>
        <end position="427"/>
    </location>
</feature>
<dbReference type="InterPro" id="IPR050356">
    <property type="entry name" value="SulA_CellDiv_inhibitor"/>
</dbReference>
<evidence type="ECO:0000313" key="4">
    <source>
        <dbReference type="EMBL" id="GGE07892.1"/>
    </source>
</evidence>
<proteinExistence type="predicted"/>
<name>A0A916ZPI9_9HYPH</name>
<dbReference type="AlphaFoldDB" id="A0A916ZPI9"/>
<dbReference type="PANTHER" id="PTHR35369:SF2">
    <property type="entry name" value="BLR3025 PROTEIN"/>
    <property type="match status" value="1"/>
</dbReference>
<dbReference type="PANTHER" id="PTHR35369">
    <property type="entry name" value="BLR3025 PROTEIN-RELATED"/>
    <property type="match status" value="1"/>
</dbReference>
<comment type="caution">
    <text evidence="4">The sequence shown here is derived from an EMBL/GenBank/DDBJ whole genome shotgun (WGS) entry which is preliminary data.</text>
</comment>
<evidence type="ECO:0000256" key="2">
    <source>
        <dbReference type="SAM" id="MobiDB-lite"/>
    </source>
</evidence>
<dbReference type="Pfam" id="PF11799">
    <property type="entry name" value="IMS_C"/>
    <property type="match status" value="1"/>
</dbReference>
<reference evidence="4" key="1">
    <citation type="journal article" date="2014" name="Int. J. Syst. Evol. Microbiol.">
        <title>Complete genome sequence of Corynebacterium casei LMG S-19264T (=DSM 44701T), isolated from a smear-ripened cheese.</title>
        <authorList>
            <consortium name="US DOE Joint Genome Institute (JGI-PGF)"/>
            <person name="Walter F."/>
            <person name="Albersmeier A."/>
            <person name="Kalinowski J."/>
            <person name="Ruckert C."/>
        </authorList>
    </citation>
    <scope>NUCLEOTIDE SEQUENCE</scope>
    <source>
        <strain evidence="4">CGMCC 1.15367</strain>
    </source>
</reference>
<dbReference type="InterPro" id="IPR043502">
    <property type="entry name" value="DNA/RNA_pol_sf"/>
</dbReference>
<evidence type="ECO:0000313" key="5">
    <source>
        <dbReference type="Proteomes" id="UP000644699"/>
    </source>
</evidence>
<accession>A0A916ZPI9</accession>
<evidence type="ECO:0000259" key="3">
    <source>
        <dbReference type="Pfam" id="PF11799"/>
    </source>
</evidence>
<reference evidence="4" key="2">
    <citation type="submission" date="2020-09" db="EMBL/GenBank/DDBJ databases">
        <authorList>
            <person name="Sun Q."/>
            <person name="Zhou Y."/>
        </authorList>
    </citation>
    <scope>NUCLEOTIDE SEQUENCE</scope>
    <source>
        <strain evidence="4">CGMCC 1.15367</strain>
    </source>
</reference>
<protein>
    <recommendedName>
        <fullName evidence="3">DNA polymerase Y-family little finger domain-containing protein</fullName>
    </recommendedName>
</protein>
<dbReference type="SUPFAM" id="SSF56672">
    <property type="entry name" value="DNA/RNA polymerases"/>
    <property type="match status" value="1"/>
</dbReference>
<keyword evidence="5" id="KW-1185">Reference proteome</keyword>
<dbReference type="Proteomes" id="UP000644699">
    <property type="component" value="Unassembled WGS sequence"/>
</dbReference>
<evidence type="ECO:0000256" key="1">
    <source>
        <dbReference type="ARBA" id="ARBA00022763"/>
    </source>
</evidence>
<sequence>MPRLPTDRLRRLELGRAWRSAGAVPDTVPPLVLFEREGNADRVAALCETASAAGLRPGLGLAEARARFPGFDFRPREREAEARLLGAVADWCDRYTPLVAVDAPFGLLLDISGCAHLFGGEKALVDDLLTRLFALGLAAEAVVASHPGAALALVGHVASGPLAPGEEAEAVRPLPVEALRLDPELAAKLRRLGLKRVGQLLDLPRESLAKRFGEALTERLAEASGRRRRPISPRRIVPSLIAERRFAEPIALLEDVERVILFLAARLERDLERRGEGGRRFELSLFRLDGHVEHVGVGAAAPVREAERIARLFRERLAGAAERPDAGFGYDLIRLGVPLAEAMPDRQVELDRSEALGEEDLVALLDRLSARLGEASVTATLLAGSHWPERAERRQTAGAALGARDKSAAPHREAPPETDRPTRLLDRPEPVEITQLLPEGPPLHFRWRRALHVVKSFEGPERIAAEWWRDAAAPARDYYRIEDERGRRYWLFRQTAARDAARPDWFMHGLFA</sequence>
<gene>
    <name evidence="4" type="ORF">GCM10011390_28660</name>
</gene>
<organism evidence="4 5">
    <name type="scientific">Aureimonas endophytica</name>
    <dbReference type="NCBI Taxonomy" id="2027858"/>
    <lineage>
        <taxon>Bacteria</taxon>
        <taxon>Pseudomonadati</taxon>
        <taxon>Pseudomonadota</taxon>
        <taxon>Alphaproteobacteria</taxon>
        <taxon>Hyphomicrobiales</taxon>
        <taxon>Aurantimonadaceae</taxon>
        <taxon>Aureimonas</taxon>
    </lineage>
</organism>
<dbReference type="Gene3D" id="1.10.150.20">
    <property type="entry name" value="5' to 3' exonuclease, C-terminal subdomain"/>
    <property type="match status" value="1"/>
</dbReference>
<dbReference type="GO" id="GO:0003684">
    <property type="term" value="F:damaged DNA binding"/>
    <property type="evidence" value="ECO:0007669"/>
    <property type="project" value="InterPro"/>
</dbReference>
<dbReference type="InterPro" id="IPR017961">
    <property type="entry name" value="DNA_pol_Y-fam_little_finger"/>
</dbReference>